<dbReference type="InterPro" id="IPR058163">
    <property type="entry name" value="LysR-type_TF_proteobact-type"/>
</dbReference>
<evidence type="ECO:0000256" key="2">
    <source>
        <dbReference type="ARBA" id="ARBA00023015"/>
    </source>
</evidence>
<comment type="caution">
    <text evidence="6">The sequence shown here is derived from an EMBL/GenBank/DDBJ whole genome shotgun (WGS) entry which is preliminary data.</text>
</comment>
<dbReference type="RefSeq" id="WP_320236438.1">
    <property type="nucleotide sequence ID" value="NZ_JAVIJF010000027.1"/>
</dbReference>
<keyword evidence="7" id="KW-1185">Reference proteome</keyword>
<organism evidence="6 7">
    <name type="scientific">Mesorhizobium montanum</name>
    <dbReference type="NCBI Taxonomy" id="3072323"/>
    <lineage>
        <taxon>Bacteria</taxon>
        <taxon>Pseudomonadati</taxon>
        <taxon>Pseudomonadota</taxon>
        <taxon>Alphaproteobacteria</taxon>
        <taxon>Hyphomicrobiales</taxon>
        <taxon>Phyllobacteriaceae</taxon>
        <taxon>Mesorhizobium</taxon>
    </lineage>
</organism>
<keyword evidence="3" id="KW-0238">DNA-binding</keyword>
<evidence type="ECO:0000313" key="7">
    <source>
        <dbReference type="Proteomes" id="UP001276840"/>
    </source>
</evidence>
<dbReference type="EMBL" id="JAVIJF010000027">
    <property type="protein sequence ID" value="MDX8528522.1"/>
    <property type="molecule type" value="Genomic_DNA"/>
</dbReference>
<name>A0ABU4ZVT2_9HYPH</name>
<comment type="similarity">
    <text evidence="1">Belongs to the LysR transcriptional regulatory family.</text>
</comment>
<dbReference type="PROSITE" id="PS50931">
    <property type="entry name" value="HTH_LYSR"/>
    <property type="match status" value="1"/>
</dbReference>
<evidence type="ECO:0000256" key="3">
    <source>
        <dbReference type="ARBA" id="ARBA00023125"/>
    </source>
</evidence>
<dbReference type="Gene3D" id="3.40.190.10">
    <property type="entry name" value="Periplasmic binding protein-like II"/>
    <property type="match status" value="2"/>
</dbReference>
<dbReference type="InterPro" id="IPR005119">
    <property type="entry name" value="LysR_subst-bd"/>
</dbReference>
<keyword evidence="2" id="KW-0805">Transcription regulation</keyword>
<protein>
    <submittedName>
        <fullName evidence="6">LysR family transcriptional regulator</fullName>
    </submittedName>
</protein>
<dbReference type="Proteomes" id="UP001276840">
    <property type="component" value="Unassembled WGS sequence"/>
</dbReference>
<reference evidence="6 7" key="1">
    <citation type="submission" date="2023-08" db="EMBL/GenBank/DDBJ databases">
        <title>Implementing the SeqCode for naming new Mesorhizobium species isolated from Vachellia karroo root nodules.</title>
        <authorList>
            <person name="Van Lill M."/>
        </authorList>
    </citation>
    <scope>NUCLEOTIDE SEQUENCE [LARGE SCALE GENOMIC DNA]</scope>
    <source>
        <strain evidence="6 7">MSK 1335</strain>
    </source>
</reference>
<keyword evidence="4" id="KW-0804">Transcription</keyword>
<dbReference type="PANTHER" id="PTHR30537:SF26">
    <property type="entry name" value="GLYCINE CLEAVAGE SYSTEM TRANSCRIPTIONAL ACTIVATOR"/>
    <property type="match status" value="1"/>
</dbReference>
<gene>
    <name evidence="6" type="ORF">RFM68_28995</name>
</gene>
<sequence length="304" mass="33536">MRDLPSLKAIRVFEACIRLGSFTKAARELNVGQPAVSHQIQALEQDLGVLLFDRNGGQTVPTAEAQAYWRSVSSALDEIARSTRALRQRARQPGLTLATYPGIAMFWLMPKLSTLKQTEPDLAVRVVTSERDQDIPLDGVDCAILFGDGDWLGFESHLLMPEIVVPIASPSLAARLQERSREAILEKGPLIHLEDRDRRWFTWQDWRDQRAAKALQIEAGIKVTNHGIAIHETLTGHGISLGWMGVIDGLLTNGLLVALDTQPLTSDRGYYLVGTSAFFGSRIGKSLIDALDPGQLPQPRLVSE</sequence>
<dbReference type="SUPFAM" id="SSF53850">
    <property type="entry name" value="Periplasmic binding protein-like II"/>
    <property type="match status" value="1"/>
</dbReference>
<evidence type="ECO:0000313" key="6">
    <source>
        <dbReference type="EMBL" id="MDX8528522.1"/>
    </source>
</evidence>
<feature type="domain" description="HTH lysR-type" evidence="5">
    <location>
        <begin position="5"/>
        <end position="62"/>
    </location>
</feature>
<dbReference type="Pfam" id="PF03466">
    <property type="entry name" value="LysR_substrate"/>
    <property type="match status" value="1"/>
</dbReference>
<dbReference type="InterPro" id="IPR000847">
    <property type="entry name" value="LysR_HTH_N"/>
</dbReference>
<dbReference type="PANTHER" id="PTHR30537">
    <property type="entry name" value="HTH-TYPE TRANSCRIPTIONAL REGULATOR"/>
    <property type="match status" value="1"/>
</dbReference>
<dbReference type="Gene3D" id="1.10.10.10">
    <property type="entry name" value="Winged helix-like DNA-binding domain superfamily/Winged helix DNA-binding domain"/>
    <property type="match status" value="1"/>
</dbReference>
<evidence type="ECO:0000256" key="1">
    <source>
        <dbReference type="ARBA" id="ARBA00009437"/>
    </source>
</evidence>
<dbReference type="InterPro" id="IPR036388">
    <property type="entry name" value="WH-like_DNA-bd_sf"/>
</dbReference>
<dbReference type="Pfam" id="PF00126">
    <property type="entry name" value="HTH_1"/>
    <property type="match status" value="1"/>
</dbReference>
<dbReference type="PRINTS" id="PR00039">
    <property type="entry name" value="HTHLYSR"/>
</dbReference>
<dbReference type="SUPFAM" id="SSF46785">
    <property type="entry name" value="Winged helix' DNA-binding domain"/>
    <property type="match status" value="1"/>
</dbReference>
<proteinExistence type="inferred from homology"/>
<dbReference type="InterPro" id="IPR036390">
    <property type="entry name" value="WH_DNA-bd_sf"/>
</dbReference>
<evidence type="ECO:0000259" key="5">
    <source>
        <dbReference type="PROSITE" id="PS50931"/>
    </source>
</evidence>
<evidence type="ECO:0000256" key="4">
    <source>
        <dbReference type="ARBA" id="ARBA00023163"/>
    </source>
</evidence>
<accession>A0ABU4ZVT2</accession>